<dbReference type="GO" id="GO:0000156">
    <property type="term" value="F:phosphorelay response regulator activity"/>
    <property type="evidence" value="ECO:0007669"/>
    <property type="project" value="TreeGrafter"/>
</dbReference>
<sequence>MTDAAAQRTILIVDDIEQNRDILDRHLRRAGFATRTCEDGAETIRLLSSDFLPDLILLDWMMPGLSGLETLQAIRERYTPDALPVIMCTAVGEESSVVTAIKAGANDFVLKPINLPILMARLKSQILRKEAMATLQRENSNLEDTLVRRTRDLMDSRRPGVGEGG</sequence>
<evidence type="ECO:0000313" key="7">
    <source>
        <dbReference type="Proteomes" id="UP000566663"/>
    </source>
</evidence>
<dbReference type="RefSeq" id="WP_183255803.1">
    <property type="nucleotide sequence ID" value="NZ_BAAAFF010000001.1"/>
</dbReference>
<dbReference type="SMART" id="SM00448">
    <property type="entry name" value="REC"/>
    <property type="match status" value="1"/>
</dbReference>
<feature type="modified residue" description="4-aspartylphosphate" evidence="4">
    <location>
        <position position="59"/>
    </location>
</feature>
<keyword evidence="7" id="KW-1185">Reference proteome</keyword>
<name>A0A7W8I0C5_9CAUL</name>
<dbReference type="InterPro" id="IPR039420">
    <property type="entry name" value="WalR-like"/>
</dbReference>
<evidence type="ECO:0000256" key="3">
    <source>
        <dbReference type="ARBA" id="ARBA00023125"/>
    </source>
</evidence>
<keyword evidence="3 6" id="KW-0238">DNA-binding</keyword>
<keyword evidence="1 4" id="KW-0597">Phosphoprotein</keyword>
<evidence type="ECO:0000259" key="5">
    <source>
        <dbReference type="PROSITE" id="PS50110"/>
    </source>
</evidence>
<dbReference type="PANTHER" id="PTHR48111">
    <property type="entry name" value="REGULATOR OF RPOS"/>
    <property type="match status" value="1"/>
</dbReference>
<proteinExistence type="predicted"/>
<dbReference type="GO" id="GO:0000976">
    <property type="term" value="F:transcription cis-regulatory region binding"/>
    <property type="evidence" value="ECO:0007669"/>
    <property type="project" value="TreeGrafter"/>
</dbReference>
<accession>A0A7W8I0C5</accession>
<evidence type="ECO:0000256" key="2">
    <source>
        <dbReference type="ARBA" id="ARBA00023012"/>
    </source>
</evidence>
<protein>
    <submittedName>
        <fullName evidence="6">DNA-binding response OmpR family regulator</fullName>
    </submittedName>
</protein>
<dbReference type="GO" id="GO:0005829">
    <property type="term" value="C:cytosol"/>
    <property type="evidence" value="ECO:0007669"/>
    <property type="project" value="TreeGrafter"/>
</dbReference>
<feature type="domain" description="Response regulatory" evidence="5">
    <location>
        <begin position="9"/>
        <end position="126"/>
    </location>
</feature>
<dbReference type="InterPro" id="IPR001789">
    <property type="entry name" value="Sig_transdc_resp-reg_receiver"/>
</dbReference>
<dbReference type="GO" id="GO:0032993">
    <property type="term" value="C:protein-DNA complex"/>
    <property type="evidence" value="ECO:0007669"/>
    <property type="project" value="TreeGrafter"/>
</dbReference>
<dbReference type="InterPro" id="IPR011006">
    <property type="entry name" value="CheY-like_superfamily"/>
</dbReference>
<dbReference type="Pfam" id="PF00072">
    <property type="entry name" value="Response_reg"/>
    <property type="match status" value="1"/>
</dbReference>
<dbReference type="SUPFAM" id="SSF52172">
    <property type="entry name" value="CheY-like"/>
    <property type="match status" value="1"/>
</dbReference>
<organism evidence="6 7">
    <name type="scientific">Brevundimonas basaltis</name>
    <dbReference type="NCBI Taxonomy" id="472166"/>
    <lineage>
        <taxon>Bacteria</taxon>
        <taxon>Pseudomonadati</taxon>
        <taxon>Pseudomonadota</taxon>
        <taxon>Alphaproteobacteria</taxon>
        <taxon>Caulobacterales</taxon>
        <taxon>Caulobacteraceae</taxon>
        <taxon>Brevundimonas</taxon>
    </lineage>
</organism>
<dbReference type="Proteomes" id="UP000566663">
    <property type="component" value="Unassembled WGS sequence"/>
</dbReference>
<evidence type="ECO:0000256" key="1">
    <source>
        <dbReference type="ARBA" id="ARBA00022553"/>
    </source>
</evidence>
<reference evidence="6 7" key="1">
    <citation type="submission" date="2020-08" db="EMBL/GenBank/DDBJ databases">
        <title>Genomic Encyclopedia of Type Strains, Phase IV (KMG-IV): sequencing the most valuable type-strain genomes for metagenomic binning, comparative biology and taxonomic classification.</title>
        <authorList>
            <person name="Goeker M."/>
        </authorList>
    </citation>
    <scope>NUCLEOTIDE SEQUENCE [LARGE SCALE GENOMIC DNA]</scope>
    <source>
        <strain evidence="6 7">DSM 25335</strain>
    </source>
</reference>
<dbReference type="AlphaFoldDB" id="A0A7W8I0C5"/>
<evidence type="ECO:0000256" key="4">
    <source>
        <dbReference type="PROSITE-ProRule" id="PRU00169"/>
    </source>
</evidence>
<dbReference type="EMBL" id="JACHFZ010000005">
    <property type="protein sequence ID" value="MBB5292914.1"/>
    <property type="molecule type" value="Genomic_DNA"/>
</dbReference>
<evidence type="ECO:0000313" key="6">
    <source>
        <dbReference type="EMBL" id="MBB5292914.1"/>
    </source>
</evidence>
<dbReference type="PANTHER" id="PTHR48111:SF40">
    <property type="entry name" value="PHOSPHATE REGULON TRANSCRIPTIONAL REGULATORY PROTEIN PHOB"/>
    <property type="match status" value="1"/>
</dbReference>
<dbReference type="GO" id="GO:0006355">
    <property type="term" value="P:regulation of DNA-templated transcription"/>
    <property type="evidence" value="ECO:0007669"/>
    <property type="project" value="TreeGrafter"/>
</dbReference>
<dbReference type="PROSITE" id="PS50110">
    <property type="entry name" value="RESPONSE_REGULATORY"/>
    <property type="match status" value="1"/>
</dbReference>
<comment type="caution">
    <text evidence="6">The sequence shown here is derived from an EMBL/GenBank/DDBJ whole genome shotgun (WGS) entry which is preliminary data.</text>
</comment>
<gene>
    <name evidence="6" type="ORF">HNQ67_002451</name>
</gene>
<dbReference type="Gene3D" id="3.40.50.2300">
    <property type="match status" value="1"/>
</dbReference>
<keyword evidence="2" id="KW-0902">Two-component regulatory system</keyword>